<evidence type="ECO:0000259" key="7">
    <source>
        <dbReference type="PROSITE" id="PS50022"/>
    </source>
</evidence>
<dbReference type="InParanoid" id="A0A3N4KNU8"/>
<dbReference type="InterPro" id="IPR005195">
    <property type="entry name" value="Glyco_hydro_65_M"/>
</dbReference>
<dbReference type="SUPFAM" id="SSF48208">
    <property type="entry name" value="Six-hairpin glycosidases"/>
    <property type="match status" value="1"/>
</dbReference>
<dbReference type="InterPro" id="IPR012341">
    <property type="entry name" value="6hp_glycosidase-like_sf"/>
</dbReference>
<keyword evidence="6" id="KW-0812">Transmembrane</keyword>
<dbReference type="PANTHER" id="PTHR11051">
    <property type="entry name" value="GLYCOSYL HYDROLASE-RELATED"/>
    <property type="match status" value="1"/>
</dbReference>
<dbReference type="EMBL" id="ML119146">
    <property type="protein sequence ID" value="RPB10031.1"/>
    <property type="molecule type" value="Genomic_DNA"/>
</dbReference>
<dbReference type="OrthoDB" id="200349at2759"/>
<dbReference type="Pfam" id="PF03636">
    <property type="entry name" value="Glyco_hydro_65N"/>
    <property type="match status" value="1"/>
</dbReference>
<dbReference type="Gene3D" id="1.50.10.10">
    <property type="match status" value="1"/>
</dbReference>
<evidence type="ECO:0000313" key="8">
    <source>
        <dbReference type="EMBL" id="RPB10031.1"/>
    </source>
</evidence>
<evidence type="ECO:0000256" key="3">
    <source>
        <dbReference type="ARBA" id="ARBA00012757"/>
    </source>
</evidence>
<protein>
    <recommendedName>
        <fullName evidence="3">alpha,alpha-trehalase</fullName>
        <ecNumber evidence="3">3.2.1.28</ecNumber>
    </recommendedName>
</protein>
<dbReference type="InterPro" id="IPR037018">
    <property type="entry name" value="GH65_N"/>
</dbReference>
<dbReference type="FunCoup" id="A0A3N4KNU8">
    <property type="interactions" value="66"/>
</dbReference>
<reference evidence="8 9" key="1">
    <citation type="journal article" date="2018" name="Nat. Ecol. Evol.">
        <title>Pezizomycetes genomes reveal the molecular basis of ectomycorrhizal truffle lifestyle.</title>
        <authorList>
            <person name="Murat C."/>
            <person name="Payen T."/>
            <person name="Noel B."/>
            <person name="Kuo A."/>
            <person name="Morin E."/>
            <person name="Chen J."/>
            <person name="Kohler A."/>
            <person name="Krizsan K."/>
            <person name="Balestrini R."/>
            <person name="Da Silva C."/>
            <person name="Montanini B."/>
            <person name="Hainaut M."/>
            <person name="Levati E."/>
            <person name="Barry K.W."/>
            <person name="Belfiori B."/>
            <person name="Cichocki N."/>
            <person name="Clum A."/>
            <person name="Dockter R.B."/>
            <person name="Fauchery L."/>
            <person name="Guy J."/>
            <person name="Iotti M."/>
            <person name="Le Tacon F."/>
            <person name="Lindquist E.A."/>
            <person name="Lipzen A."/>
            <person name="Malagnac F."/>
            <person name="Mello A."/>
            <person name="Molinier V."/>
            <person name="Miyauchi S."/>
            <person name="Poulain J."/>
            <person name="Riccioni C."/>
            <person name="Rubini A."/>
            <person name="Sitrit Y."/>
            <person name="Splivallo R."/>
            <person name="Traeger S."/>
            <person name="Wang M."/>
            <person name="Zifcakova L."/>
            <person name="Wipf D."/>
            <person name="Zambonelli A."/>
            <person name="Paolocci F."/>
            <person name="Nowrousian M."/>
            <person name="Ottonello S."/>
            <person name="Baldrian P."/>
            <person name="Spatafora J.W."/>
            <person name="Henrissat B."/>
            <person name="Nagy L.G."/>
            <person name="Aury J.M."/>
            <person name="Wincker P."/>
            <person name="Grigoriev I.V."/>
            <person name="Bonfante P."/>
            <person name="Martin F.M."/>
        </authorList>
    </citation>
    <scope>NUCLEOTIDE SEQUENCE [LARGE SCALE GENOMIC DNA]</scope>
    <source>
        <strain evidence="8 9">CCBAS932</strain>
    </source>
</reference>
<organism evidence="8 9">
    <name type="scientific">Morchella conica CCBAS932</name>
    <dbReference type="NCBI Taxonomy" id="1392247"/>
    <lineage>
        <taxon>Eukaryota</taxon>
        <taxon>Fungi</taxon>
        <taxon>Dikarya</taxon>
        <taxon>Ascomycota</taxon>
        <taxon>Pezizomycotina</taxon>
        <taxon>Pezizomycetes</taxon>
        <taxon>Pezizales</taxon>
        <taxon>Morchellaceae</taxon>
        <taxon>Morchella</taxon>
    </lineage>
</organism>
<keyword evidence="6" id="KW-1133">Transmembrane helix</keyword>
<feature type="domain" description="F5/8 type C" evidence="7">
    <location>
        <begin position="1019"/>
        <end position="1140"/>
    </location>
</feature>
<keyword evidence="6" id="KW-0472">Membrane</keyword>
<dbReference type="GO" id="GO:0005993">
    <property type="term" value="P:trehalose catabolic process"/>
    <property type="evidence" value="ECO:0007669"/>
    <property type="project" value="TreeGrafter"/>
</dbReference>
<dbReference type="Gene3D" id="2.70.98.40">
    <property type="entry name" value="Glycoside hydrolase, family 65, N-terminal domain"/>
    <property type="match status" value="1"/>
</dbReference>
<dbReference type="FunFam" id="1.50.10.10:FF:000032">
    <property type="entry name" value="Vacuolar acid trehalase"/>
    <property type="match status" value="1"/>
</dbReference>
<evidence type="ECO:0000256" key="2">
    <source>
        <dbReference type="ARBA" id="ARBA00006768"/>
    </source>
</evidence>
<dbReference type="SUPFAM" id="SSF74650">
    <property type="entry name" value="Galactose mutarotase-like"/>
    <property type="match status" value="1"/>
</dbReference>
<dbReference type="Pfam" id="PF00754">
    <property type="entry name" value="F5_F8_type_C"/>
    <property type="match status" value="1"/>
</dbReference>
<dbReference type="InterPro" id="IPR011013">
    <property type="entry name" value="Gal_mutarotase_sf_dom"/>
</dbReference>
<dbReference type="AlphaFoldDB" id="A0A3N4KNU8"/>
<dbReference type="Gene3D" id="2.60.420.10">
    <property type="entry name" value="Maltose phosphorylase, domain 3"/>
    <property type="match status" value="1"/>
</dbReference>
<dbReference type="InterPro" id="IPR000421">
    <property type="entry name" value="FA58C"/>
</dbReference>
<dbReference type="InterPro" id="IPR008979">
    <property type="entry name" value="Galactose-bd-like_sf"/>
</dbReference>
<keyword evidence="9" id="KW-1185">Reference proteome</keyword>
<dbReference type="InterPro" id="IPR008928">
    <property type="entry name" value="6-hairpin_glycosidase_sf"/>
</dbReference>
<dbReference type="EC" id="3.2.1.28" evidence="3"/>
<evidence type="ECO:0000256" key="1">
    <source>
        <dbReference type="ARBA" id="ARBA00001576"/>
    </source>
</evidence>
<dbReference type="STRING" id="1392247.A0A3N4KNU8"/>
<evidence type="ECO:0000256" key="6">
    <source>
        <dbReference type="SAM" id="Phobius"/>
    </source>
</evidence>
<comment type="similarity">
    <text evidence="2">Belongs to the glycosyl hydrolase 65 family.</text>
</comment>
<dbReference type="GO" id="GO:0030246">
    <property type="term" value="F:carbohydrate binding"/>
    <property type="evidence" value="ECO:0007669"/>
    <property type="project" value="InterPro"/>
</dbReference>
<proteinExistence type="inferred from homology"/>
<accession>A0A3N4KNU8</accession>
<sequence>MKGARAFFSYVSGGEVHLDIHPLGPGDIEPPGPAKVAAKKSAPRKVAVVDEEGGIEDGVATALVMHGLRDDDGYGSISSGPGKGYNARSYHTFPAVDYEQEKHQSSLSLSSREKGTYEKKTCSFSSLPSSKMARALLMSLLLTLALLLTYSSALPVMSSELLSLLRGRQLSTPPPSDWDDNTVPQNITDFDPESWVLSTNSFLPNHYQNQPYVANGYHGSRVPAEGVGFWISTSSPDYNPTEVPPINGWPLDNPRQTVATISGFWDYQHNTTRTNFPELLKNGGESVISGIPTWTTFYITTPDGQHTYAPGVDPESITAFYQGLSIRNGVLTTAVTWVPVKDGPEYQITFTILAHRSRVNVGMMKVEVTSDTDGEVFVTDILDGAGAQRTEHLGKEFEARDDLIWTAVQPHGIEDVAAYEVSTLDFGACASAVVEGSRVDASERAYVSKNVSTVTQEYRLQLAAGETATLYKYVGIASSDAFKNPEKVARKAALKAKRDGWEQLLEEHDEAWNELWEDGDVIVDGDEVLQISVRATLFHLLSNIRGASEGRGLGDNSISVGGLTSDSYAGLVFWDADLWMLPGLLVLHPDHAAAINEYRFRLLPQAMENAKEYGMPGAMYPWTSSRFGNCTGTGPCADYQYHLNTDIALVHWHQFLSTGDYDWLKEQGWPVIKAVTDMWAAFVRKSNVTGEDGLEVGMYTVHNMTDPDEYANHIDNGAFTNAGVKVLMGIAKAAAELLGYPAPEKWTDIEENIFIPYNTEASVIPEYGGMNGSVEIKQADVVLINYPLEFRLNESQALGDLDFYARAQSPDGPAMTWAMFAINAADLSPAGCASYTYFVYASQPYMREPYYQFSEQMNDNITENGNTNPAFTFLTGHGGFLQIPTHGFTGYRPRLDAFYLDPSLPPQLKGLEIKGMKHQGAVFNVRIELENTTITRVPPRKTLAARNTTASLDAPVTVRIGTRNAMAGDWQVALGESLVIPTRRPDLNGTDLPGNLAQCKPAYSDSTWVAGQFPLAAVDGSNHTTWQPSTSAPSAVTVDLLAPTKIKGVSFNWARYPPEAWTVLVADSEDGEWTVVGSNSTVEVSDPWSRDEALVVRRHVGNVTVQMLEEEVEARWVKLVIEGTKGATAVGATVAQFGLL</sequence>
<gene>
    <name evidence="8" type="ORF">P167DRAFT_576673</name>
</gene>
<evidence type="ECO:0000256" key="5">
    <source>
        <dbReference type="ARBA" id="ARBA00023180"/>
    </source>
</evidence>
<keyword evidence="4" id="KW-0378">Hydrolase</keyword>
<dbReference type="Pfam" id="PF03632">
    <property type="entry name" value="Glyco_hydro_65m"/>
    <property type="match status" value="1"/>
</dbReference>
<dbReference type="GO" id="GO:0009277">
    <property type="term" value="C:fungal-type cell wall"/>
    <property type="evidence" value="ECO:0007669"/>
    <property type="project" value="TreeGrafter"/>
</dbReference>
<evidence type="ECO:0000313" key="9">
    <source>
        <dbReference type="Proteomes" id="UP000277580"/>
    </source>
</evidence>
<comment type="catalytic activity">
    <reaction evidence="1">
        <text>alpha,alpha-trehalose + H2O = alpha-D-glucose + beta-D-glucose</text>
        <dbReference type="Rhea" id="RHEA:32675"/>
        <dbReference type="ChEBI" id="CHEBI:15377"/>
        <dbReference type="ChEBI" id="CHEBI:15903"/>
        <dbReference type="ChEBI" id="CHEBI:16551"/>
        <dbReference type="ChEBI" id="CHEBI:17925"/>
        <dbReference type="EC" id="3.2.1.28"/>
    </reaction>
</comment>
<evidence type="ECO:0000256" key="4">
    <source>
        <dbReference type="ARBA" id="ARBA00022801"/>
    </source>
</evidence>
<dbReference type="PANTHER" id="PTHR11051:SF8">
    <property type="entry name" value="PROTEIN-GLUCOSYLGALACTOSYLHYDROXYLYSINE GLUCOSIDASE"/>
    <property type="match status" value="1"/>
</dbReference>
<name>A0A3N4KNU8_9PEZI</name>
<dbReference type="SUPFAM" id="SSF49785">
    <property type="entry name" value="Galactose-binding domain-like"/>
    <property type="match status" value="1"/>
</dbReference>
<keyword evidence="5" id="KW-0325">Glycoprotein</keyword>
<feature type="transmembrane region" description="Helical" evidence="6">
    <location>
        <begin position="135"/>
        <end position="157"/>
    </location>
</feature>
<dbReference type="Gene3D" id="2.60.120.260">
    <property type="entry name" value="Galactose-binding domain-like"/>
    <property type="match status" value="1"/>
</dbReference>
<dbReference type="GO" id="GO:0004555">
    <property type="term" value="F:alpha,alpha-trehalase activity"/>
    <property type="evidence" value="ECO:0007669"/>
    <property type="project" value="UniProtKB-EC"/>
</dbReference>
<dbReference type="PROSITE" id="PS50022">
    <property type="entry name" value="FA58C_3"/>
    <property type="match status" value="1"/>
</dbReference>
<dbReference type="InterPro" id="IPR005196">
    <property type="entry name" value="Glyco_hydro_65_N"/>
</dbReference>
<dbReference type="Proteomes" id="UP000277580">
    <property type="component" value="Unassembled WGS sequence"/>
</dbReference>